<dbReference type="SUPFAM" id="SSF51735">
    <property type="entry name" value="NAD(P)-binding Rossmann-fold domains"/>
    <property type="match status" value="1"/>
</dbReference>
<evidence type="ECO:0000256" key="2">
    <source>
        <dbReference type="ARBA" id="ARBA00023027"/>
    </source>
</evidence>
<dbReference type="EMBL" id="RCUX01000006">
    <property type="protein sequence ID" value="RLP75590.1"/>
    <property type="molecule type" value="Genomic_DNA"/>
</dbReference>
<dbReference type="PANTHER" id="PTHR43818">
    <property type="entry name" value="BCDNA.GH03377"/>
    <property type="match status" value="1"/>
</dbReference>
<evidence type="ECO:0000256" key="1">
    <source>
        <dbReference type="ARBA" id="ARBA00023002"/>
    </source>
</evidence>
<dbReference type="Gene3D" id="3.40.50.720">
    <property type="entry name" value="NAD(P)-binding Rossmann-like Domain"/>
    <property type="match status" value="1"/>
</dbReference>
<dbReference type="InterPro" id="IPR050463">
    <property type="entry name" value="Gfo/Idh/MocA_oxidrdct_glycsds"/>
</dbReference>
<accession>A0A3L7A6X2</accession>
<sequence>MSRAGRVGVAVIGAGTISDQYLTNLTAFPDVEVLVVADLFTERAAEQAAKYGVPGWGSIEAALEHPDVEIVVNLTIPAAHAEVSLAAMNAGKHVWTEKPFALDRASGRELLATAERLGLRIGGAPDTVLGAGMQTARRLIEAGEIGTPLTGLTLFEVPGPQDDHRNLEVLLSTGAGPLFDMGPYYLTALSQVFGSFDSVIAQATTARPERIWRAGPNPGATVRAQVPTHVSVLSEFAGAGSATSVLSWDSPHGRVGHVEITGTEGTLSIPDPNMFDGDLRLRRAGDPEWRVIPAEGAVGGRGLGVLDIARAIRAGVDHRITGALAYHVLDTMTAAAESIESRARVSVESAAPHSAVVPLEWDPYTRTL</sequence>
<dbReference type="RefSeq" id="WP_121648562.1">
    <property type="nucleotide sequence ID" value="NZ_RCUX01000006.1"/>
</dbReference>
<evidence type="ECO:0000259" key="3">
    <source>
        <dbReference type="Pfam" id="PF01408"/>
    </source>
</evidence>
<dbReference type="Pfam" id="PF01408">
    <property type="entry name" value="GFO_IDH_MocA"/>
    <property type="match status" value="1"/>
</dbReference>
<dbReference type="AlphaFoldDB" id="A0A3L7A6X2"/>
<evidence type="ECO:0000313" key="5">
    <source>
        <dbReference type="EMBL" id="RLP75590.1"/>
    </source>
</evidence>
<name>A0A3L7A6X2_9MICO</name>
<evidence type="ECO:0000313" key="6">
    <source>
        <dbReference type="Proteomes" id="UP000272503"/>
    </source>
</evidence>
<comment type="caution">
    <text evidence="5">The sequence shown here is derived from an EMBL/GenBank/DDBJ whole genome shotgun (WGS) entry which is preliminary data.</text>
</comment>
<reference evidence="5 6" key="1">
    <citation type="submission" date="2018-10" db="EMBL/GenBank/DDBJ databases">
        <authorList>
            <person name="Li J."/>
        </authorList>
    </citation>
    <scope>NUCLEOTIDE SEQUENCE [LARGE SCALE GENOMIC DNA]</scope>
    <source>
        <strain evidence="5 6">IF 016277</strain>
    </source>
</reference>
<feature type="domain" description="Gfo/Idh/MocA-like oxidoreductase N-terminal" evidence="3">
    <location>
        <begin position="8"/>
        <end position="120"/>
    </location>
</feature>
<dbReference type="Pfam" id="PF22725">
    <property type="entry name" value="GFO_IDH_MocA_C3"/>
    <property type="match status" value="1"/>
</dbReference>
<dbReference type="InterPro" id="IPR055170">
    <property type="entry name" value="GFO_IDH_MocA-like_dom"/>
</dbReference>
<gene>
    <name evidence="5" type="ORF">D9V32_08940</name>
</gene>
<dbReference type="InterPro" id="IPR036291">
    <property type="entry name" value="NAD(P)-bd_dom_sf"/>
</dbReference>
<protein>
    <submittedName>
        <fullName evidence="5">Gfo/Idh/MocA family oxidoreductase</fullName>
    </submittedName>
</protein>
<feature type="domain" description="GFO/IDH/MocA-like oxidoreductase" evidence="4">
    <location>
        <begin position="133"/>
        <end position="267"/>
    </location>
</feature>
<keyword evidence="6" id="KW-1185">Reference proteome</keyword>
<dbReference type="Gene3D" id="3.30.360.10">
    <property type="entry name" value="Dihydrodipicolinate Reductase, domain 2"/>
    <property type="match status" value="1"/>
</dbReference>
<dbReference type="GO" id="GO:0000166">
    <property type="term" value="F:nucleotide binding"/>
    <property type="evidence" value="ECO:0007669"/>
    <property type="project" value="InterPro"/>
</dbReference>
<keyword evidence="2" id="KW-0520">NAD</keyword>
<keyword evidence="1" id="KW-0560">Oxidoreductase</keyword>
<dbReference type="PANTHER" id="PTHR43818:SF11">
    <property type="entry name" value="BCDNA.GH03377"/>
    <property type="match status" value="1"/>
</dbReference>
<dbReference type="Proteomes" id="UP000272503">
    <property type="component" value="Unassembled WGS sequence"/>
</dbReference>
<organism evidence="5 6">
    <name type="scientific">Mycetocola tolaasinivorans</name>
    <dbReference type="NCBI Taxonomy" id="76635"/>
    <lineage>
        <taxon>Bacteria</taxon>
        <taxon>Bacillati</taxon>
        <taxon>Actinomycetota</taxon>
        <taxon>Actinomycetes</taxon>
        <taxon>Micrococcales</taxon>
        <taxon>Microbacteriaceae</taxon>
        <taxon>Mycetocola</taxon>
    </lineage>
</organism>
<dbReference type="OrthoDB" id="9776544at2"/>
<dbReference type="GO" id="GO:0016491">
    <property type="term" value="F:oxidoreductase activity"/>
    <property type="evidence" value="ECO:0007669"/>
    <property type="project" value="UniProtKB-KW"/>
</dbReference>
<proteinExistence type="predicted"/>
<evidence type="ECO:0000259" key="4">
    <source>
        <dbReference type="Pfam" id="PF22725"/>
    </source>
</evidence>
<dbReference type="SUPFAM" id="SSF55347">
    <property type="entry name" value="Glyceraldehyde-3-phosphate dehydrogenase-like, C-terminal domain"/>
    <property type="match status" value="1"/>
</dbReference>
<dbReference type="InterPro" id="IPR000683">
    <property type="entry name" value="Gfo/Idh/MocA-like_OxRdtase_N"/>
</dbReference>